<evidence type="ECO:0000313" key="7">
    <source>
        <dbReference type="Proteomes" id="UP000559962"/>
    </source>
</evidence>
<reference evidence="6 7" key="1">
    <citation type="journal article" date="2020" name="Biotechnol. Biofuels">
        <title>New insights from the biogas microbiome by comprehensive genome-resolved metagenomics of nearly 1600 species originating from multiple anaerobic digesters.</title>
        <authorList>
            <person name="Campanaro S."/>
            <person name="Treu L."/>
            <person name="Rodriguez-R L.M."/>
            <person name="Kovalovszki A."/>
            <person name="Ziels R.M."/>
            <person name="Maus I."/>
            <person name="Zhu X."/>
            <person name="Kougias P.G."/>
            <person name="Basile A."/>
            <person name="Luo G."/>
            <person name="Schluter A."/>
            <person name="Konstantinidis K.T."/>
            <person name="Angelidaki I."/>
        </authorList>
    </citation>
    <scope>NUCLEOTIDE SEQUENCE [LARGE SCALE GENOMIC DNA]</scope>
    <source>
        <strain evidence="6">AS27yjCOA_61</strain>
    </source>
</reference>
<dbReference type="GO" id="GO:0016787">
    <property type="term" value="F:hydrolase activity"/>
    <property type="evidence" value="ECO:0007669"/>
    <property type="project" value="UniProtKB-KW"/>
</dbReference>
<dbReference type="GO" id="GO:0003676">
    <property type="term" value="F:nucleic acid binding"/>
    <property type="evidence" value="ECO:0007669"/>
    <property type="project" value="InterPro"/>
</dbReference>
<dbReference type="GO" id="GO:0008270">
    <property type="term" value="F:zinc ion binding"/>
    <property type="evidence" value="ECO:0007669"/>
    <property type="project" value="InterPro"/>
</dbReference>
<evidence type="ECO:0000256" key="2">
    <source>
        <dbReference type="ARBA" id="ARBA00022801"/>
    </source>
</evidence>
<comment type="caution">
    <text evidence="6">The sequence shown here is derived from an EMBL/GenBank/DDBJ whole genome shotgun (WGS) entry which is preliminary data.</text>
</comment>
<comment type="similarity">
    <text evidence="3">Belongs to the HNH nuclease family.</text>
</comment>
<dbReference type="Pfam" id="PF01844">
    <property type="entry name" value="HNH"/>
    <property type="match status" value="1"/>
</dbReference>
<keyword evidence="2" id="KW-0378">Hydrolase</keyword>
<dbReference type="InterPro" id="IPR002711">
    <property type="entry name" value="HNH"/>
</dbReference>
<evidence type="ECO:0000256" key="4">
    <source>
        <dbReference type="ARBA" id="ARBA00040194"/>
    </source>
</evidence>
<gene>
    <name evidence="6" type="ORF">GX453_06935</name>
</gene>
<dbReference type="GO" id="GO:0004519">
    <property type="term" value="F:endonuclease activity"/>
    <property type="evidence" value="ECO:0007669"/>
    <property type="project" value="UniProtKB-KW"/>
</dbReference>
<dbReference type="GO" id="GO:0005829">
    <property type="term" value="C:cytosol"/>
    <property type="evidence" value="ECO:0007669"/>
    <property type="project" value="TreeGrafter"/>
</dbReference>
<dbReference type="CDD" id="cd00085">
    <property type="entry name" value="HNHc"/>
    <property type="match status" value="1"/>
</dbReference>
<dbReference type="SMART" id="SM00507">
    <property type="entry name" value="HNHc"/>
    <property type="match status" value="1"/>
</dbReference>
<protein>
    <recommendedName>
        <fullName evidence="4">Putative HNH nuclease YajD</fullName>
    </recommendedName>
</protein>
<keyword evidence="6" id="KW-0255">Endonuclease</keyword>
<sequence>MPRKPRKPCKHPGCPKLTEGNYCEEHEKFYLHKRDSSASRGYDSRWRKARDRFLKANPLCVKCKVKGKYTKATVVDHIKPHRGDKVLLWDESNWQPLCKSCHDTKTMTEDRYKEYAF</sequence>
<feature type="domain" description="HNH nuclease" evidence="5">
    <location>
        <begin position="47"/>
        <end position="103"/>
    </location>
</feature>
<keyword evidence="1" id="KW-0540">Nuclease</keyword>
<evidence type="ECO:0000256" key="3">
    <source>
        <dbReference type="ARBA" id="ARBA00038412"/>
    </source>
</evidence>
<evidence type="ECO:0000313" key="6">
    <source>
        <dbReference type="EMBL" id="NLH35741.1"/>
    </source>
</evidence>
<evidence type="ECO:0000256" key="1">
    <source>
        <dbReference type="ARBA" id="ARBA00022722"/>
    </source>
</evidence>
<dbReference type="PANTHER" id="PTHR41286:SF1">
    <property type="entry name" value="HNH NUCLEASE YAJD-RELATED"/>
    <property type="match status" value="1"/>
</dbReference>
<proteinExistence type="inferred from homology"/>
<dbReference type="AlphaFoldDB" id="A0A847J591"/>
<dbReference type="InterPro" id="IPR003615">
    <property type="entry name" value="HNH_nuc"/>
</dbReference>
<dbReference type="PANTHER" id="PTHR41286">
    <property type="entry name" value="HNH NUCLEASE YAJD-RELATED"/>
    <property type="match status" value="1"/>
</dbReference>
<name>A0A847J591_9LACT</name>
<dbReference type="Proteomes" id="UP000559962">
    <property type="component" value="Unassembled WGS sequence"/>
</dbReference>
<dbReference type="Gene3D" id="1.10.30.50">
    <property type="match status" value="1"/>
</dbReference>
<organism evidence="6 7">
    <name type="scientific">Pseudolactococcus chungangensis</name>
    <dbReference type="NCBI Taxonomy" id="451457"/>
    <lineage>
        <taxon>Bacteria</taxon>
        <taxon>Bacillati</taxon>
        <taxon>Bacillota</taxon>
        <taxon>Bacilli</taxon>
        <taxon>Lactobacillales</taxon>
        <taxon>Streptococcaceae</taxon>
        <taxon>Pseudolactococcus</taxon>
    </lineage>
</organism>
<accession>A0A847J591</accession>
<evidence type="ECO:0000259" key="5">
    <source>
        <dbReference type="SMART" id="SM00507"/>
    </source>
</evidence>
<dbReference type="EMBL" id="JAAYVO010000091">
    <property type="protein sequence ID" value="NLH35741.1"/>
    <property type="molecule type" value="Genomic_DNA"/>
</dbReference>